<feature type="region of interest" description="Disordered" evidence="12">
    <location>
        <begin position="777"/>
        <end position="814"/>
    </location>
</feature>
<evidence type="ECO:0000313" key="14">
    <source>
        <dbReference type="EMBL" id="CDJ69349.1"/>
    </source>
</evidence>
<dbReference type="InterPro" id="IPR022880">
    <property type="entry name" value="DNApol_IV"/>
</dbReference>
<feature type="compositionally biased region" description="Basic and acidic residues" evidence="12">
    <location>
        <begin position="946"/>
        <end position="961"/>
    </location>
</feature>
<dbReference type="GO" id="GO:0042276">
    <property type="term" value="P:error-prone translesion synthesis"/>
    <property type="evidence" value="ECO:0007669"/>
    <property type="project" value="TreeGrafter"/>
</dbReference>
<accession>U6N3M7</accession>
<dbReference type="Gene3D" id="1.10.150.810">
    <property type="match status" value="2"/>
</dbReference>
<evidence type="ECO:0000256" key="12">
    <source>
        <dbReference type="SAM" id="MobiDB-lite"/>
    </source>
</evidence>
<evidence type="ECO:0000256" key="7">
    <source>
        <dbReference type="ARBA" id="ARBA00022763"/>
    </source>
</evidence>
<feature type="compositionally biased region" description="Low complexity" evidence="12">
    <location>
        <begin position="777"/>
        <end position="792"/>
    </location>
</feature>
<dbReference type="OrthoDB" id="1747274at2759"/>
<evidence type="ECO:0000256" key="9">
    <source>
        <dbReference type="ARBA" id="ARBA00022932"/>
    </source>
</evidence>
<keyword evidence="3" id="KW-0808">Transferase</keyword>
<feature type="compositionally biased region" description="Polar residues" evidence="12">
    <location>
        <begin position="404"/>
        <end position="415"/>
    </location>
</feature>
<dbReference type="Pfam" id="PF11799">
    <property type="entry name" value="IMS_C"/>
    <property type="match status" value="1"/>
</dbReference>
<evidence type="ECO:0000256" key="4">
    <source>
        <dbReference type="ARBA" id="ARBA00022695"/>
    </source>
</evidence>
<reference evidence="14" key="2">
    <citation type="submission" date="2013-10" db="EMBL/GenBank/DDBJ databases">
        <authorList>
            <person name="Aslett M."/>
        </authorList>
    </citation>
    <scope>NUCLEOTIDE SEQUENCE [LARGE SCALE GENOMIC DNA]</scope>
    <source>
        <strain evidence="14">Houghton</strain>
    </source>
</reference>
<feature type="region of interest" description="Disordered" evidence="12">
    <location>
        <begin position="1"/>
        <end position="24"/>
    </location>
</feature>
<proteinExistence type="predicted"/>
<protein>
    <recommendedName>
        <fullName evidence="2">DNA polymerase kappa</fullName>
        <ecNumber evidence="1">2.7.7.7</ecNumber>
    </recommendedName>
</protein>
<dbReference type="Proteomes" id="UP000030754">
    <property type="component" value="Unassembled WGS sequence"/>
</dbReference>
<evidence type="ECO:0000259" key="13">
    <source>
        <dbReference type="PROSITE" id="PS50173"/>
    </source>
</evidence>
<dbReference type="GO" id="GO:0006281">
    <property type="term" value="P:DNA repair"/>
    <property type="evidence" value="ECO:0007669"/>
    <property type="project" value="UniProtKB-KW"/>
</dbReference>
<dbReference type="AlphaFoldDB" id="U6N3M7"/>
<dbReference type="InterPro" id="IPR043502">
    <property type="entry name" value="DNA/RNA_pol_sf"/>
</dbReference>
<keyword evidence="6" id="KW-0479">Metal-binding</keyword>
<evidence type="ECO:0000256" key="2">
    <source>
        <dbReference type="ARBA" id="ARBA00016178"/>
    </source>
</evidence>
<feature type="compositionally biased region" description="Polar residues" evidence="12">
    <location>
        <begin position="854"/>
        <end position="871"/>
    </location>
</feature>
<keyword evidence="4" id="KW-0548">Nucleotidyltransferase</keyword>
<dbReference type="RefSeq" id="XP_013437816.1">
    <property type="nucleotide sequence ID" value="XM_013582362.1"/>
</dbReference>
<dbReference type="SUPFAM" id="SSF56672">
    <property type="entry name" value="DNA/RNA polymerases"/>
    <property type="match status" value="1"/>
</dbReference>
<dbReference type="InterPro" id="IPR050116">
    <property type="entry name" value="DNA_polymerase-Y"/>
</dbReference>
<dbReference type="Gene3D" id="3.30.70.270">
    <property type="match status" value="1"/>
</dbReference>
<organism evidence="14 15">
    <name type="scientific">Eimeria necatrix</name>
    <dbReference type="NCBI Taxonomy" id="51315"/>
    <lineage>
        <taxon>Eukaryota</taxon>
        <taxon>Sar</taxon>
        <taxon>Alveolata</taxon>
        <taxon>Apicomplexa</taxon>
        <taxon>Conoidasida</taxon>
        <taxon>Coccidia</taxon>
        <taxon>Eucoccidiorida</taxon>
        <taxon>Eimeriorina</taxon>
        <taxon>Eimeriidae</taxon>
        <taxon>Eimeria</taxon>
    </lineage>
</organism>
<feature type="domain" description="UmuC" evidence="13">
    <location>
        <begin position="278"/>
        <end position="533"/>
    </location>
</feature>
<dbReference type="GO" id="GO:0046872">
    <property type="term" value="F:metal ion binding"/>
    <property type="evidence" value="ECO:0007669"/>
    <property type="project" value="UniProtKB-KW"/>
</dbReference>
<dbReference type="GO" id="GO:0003684">
    <property type="term" value="F:damaged DNA binding"/>
    <property type="evidence" value="ECO:0007669"/>
    <property type="project" value="InterPro"/>
</dbReference>
<dbReference type="VEuPathDB" id="ToxoDB:ENH_00067610"/>
<dbReference type="PROSITE" id="PS50173">
    <property type="entry name" value="UMUC"/>
    <property type="match status" value="1"/>
</dbReference>
<dbReference type="GeneID" id="25476895"/>
<dbReference type="GO" id="GO:0005634">
    <property type="term" value="C:nucleus"/>
    <property type="evidence" value="ECO:0007669"/>
    <property type="project" value="TreeGrafter"/>
</dbReference>
<dbReference type="PANTHER" id="PTHR11076">
    <property type="entry name" value="DNA REPAIR POLYMERASE UMUC / TRANSFERASE FAMILY MEMBER"/>
    <property type="match status" value="1"/>
</dbReference>
<feature type="compositionally biased region" description="Low complexity" evidence="12">
    <location>
        <begin position="417"/>
        <end position="433"/>
    </location>
</feature>
<feature type="region of interest" description="Disordered" evidence="12">
    <location>
        <begin position="118"/>
        <end position="137"/>
    </location>
</feature>
<evidence type="ECO:0000256" key="1">
    <source>
        <dbReference type="ARBA" id="ARBA00012417"/>
    </source>
</evidence>
<evidence type="ECO:0000313" key="15">
    <source>
        <dbReference type="Proteomes" id="UP000030754"/>
    </source>
</evidence>
<dbReference type="GO" id="GO:0003887">
    <property type="term" value="F:DNA-directed DNA polymerase activity"/>
    <property type="evidence" value="ECO:0007669"/>
    <property type="project" value="UniProtKB-KW"/>
</dbReference>
<dbReference type="EMBL" id="HG725702">
    <property type="protein sequence ID" value="CDJ69349.1"/>
    <property type="molecule type" value="Genomic_DNA"/>
</dbReference>
<dbReference type="GO" id="GO:0006260">
    <property type="term" value="P:DNA replication"/>
    <property type="evidence" value="ECO:0007669"/>
    <property type="project" value="UniProtKB-KW"/>
</dbReference>
<sequence>MQSPTAAKESTKASYVADDGGGAVGTPPNFVGLAAVPLVGSASSDSHYVVDHPLSAPPRKFPKASSVHRSLSLEEPGGMHGPEGTLEKAHDDPDELQGQKPQEHLHRRGQLQQIALHASPDGKGSDEDYALERPNADSGNYAFQGKNRAAAAGGATSGNACEAASATAVPGSTSAAAEPDLETVCRQTFIFANSKAGMDMTEEEKAKIAAKIFELSRNSPFYANEMRKNKQMEQQLSVLRRRVQLFASSGGSAAASATARRVLQQLQQQQQRESGRVYVHLDMDMFFCAVEMRDDPSLLSVPMAVGSLSMLATANYAARRYGVRSAMPGFIAKQLCPSLVIVRPNFSKYRAAGDAIRRVLEAYDPDLSSHSLDEASLDVTDYLNKRFRFAESADACSPVDITASPENTDNTSSGRKATAATTPSTSHSPTATTPITREATKPYVAAAAAAAKAATDRVTALVSEIRAAVSSATGLSCSAGAGASRIVAKIASDMNKPNGQKIVEATGATTAAATAATAAFLDSLNVRKIPGVGKYREKMLNALGIHTCGELLQHAPLLLHLLPKITAVHLIRMALGIDGMPPELQQQQQQQQQQSVSSEETFAATNELPVLRRVVEQLASAVAEELKEMGQESDHVTLKVKFADFSVRTISHRLLQHTGDAVTIATAAQGLLQSVIREQQLKKPTSAGSSGRGSVKGTAAWVRLLGVRCSGLRQAKTRNRGLRKLDEFFSQQQQQQHQELAAEARDAVAHPKEEWCIEAEELDDLLAVLSQHKNEKAAAGAALPPEEAGLPPTETVPHAQESQPAAKSPVGADWPPAAVSGGAVAVQLEDAAVKKAVTEAEAEVDVGAVERTPKSQSESVCRSARPQQSCKTGGGSRSSSQRQGEKQLLLNVIPRQRQLQHERRRLPSPPIHQRLRQKKRPKVDQQRQQPQVLELLKLSRKQRQQLPDRQRQAQLQYHEEKENPKEYVVVEVVSD</sequence>
<dbReference type="InterPro" id="IPR001126">
    <property type="entry name" value="UmuC"/>
</dbReference>
<feature type="compositionally biased region" description="Basic and acidic residues" evidence="12">
    <location>
        <begin position="123"/>
        <end position="135"/>
    </location>
</feature>
<evidence type="ECO:0000256" key="10">
    <source>
        <dbReference type="ARBA" id="ARBA00023204"/>
    </source>
</evidence>
<keyword evidence="8" id="KW-0460">Magnesium</keyword>
<dbReference type="EC" id="2.7.7.7" evidence="1"/>
<evidence type="ECO:0000256" key="11">
    <source>
        <dbReference type="ARBA" id="ARBA00049244"/>
    </source>
</evidence>
<dbReference type="CDD" id="cd03586">
    <property type="entry name" value="PolY_Pol_IV_kappa"/>
    <property type="match status" value="1"/>
</dbReference>
<feature type="region of interest" description="Disordered" evidence="12">
    <location>
        <begin position="848"/>
        <end position="961"/>
    </location>
</feature>
<keyword evidence="10" id="KW-0234">DNA repair</keyword>
<name>U6N3M7_9EIME</name>
<evidence type="ECO:0000256" key="3">
    <source>
        <dbReference type="ARBA" id="ARBA00022679"/>
    </source>
</evidence>
<keyword evidence="5" id="KW-0235">DNA replication</keyword>
<gene>
    <name evidence="14" type="ORF">ENH_00067610</name>
</gene>
<dbReference type="InterPro" id="IPR043128">
    <property type="entry name" value="Rev_trsase/Diguanyl_cyclase"/>
</dbReference>
<comment type="catalytic activity">
    <reaction evidence="11">
        <text>DNA(n) + a 2'-deoxyribonucleoside 5'-triphosphate = DNA(n+1) + diphosphate</text>
        <dbReference type="Rhea" id="RHEA:22508"/>
        <dbReference type="Rhea" id="RHEA-COMP:17339"/>
        <dbReference type="Rhea" id="RHEA-COMP:17340"/>
        <dbReference type="ChEBI" id="CHEBI:33019"/>
        <dbReference type="ChEBI" id="CHEBI:61560"/>
        <dbReference type="ChEBI" id="CHEBI:173112"/>
        <dbReference type="EC" id="2.7.7.7"/>
    </reaction>
</comment>
<dbReference type="InterPro" id="IPR036775">
    <property type="entry name" value="DNA_pol_Y-fam_lit_finger_sf"/>
</dbReference>
<feature type="region of interest" description="Disordered" evidence="12">
    <location>
        <begin position="399"/>
        <end position="433"/>
    </location>
</feature>
<feature type="region of interest" description="Disordered" evidence="12">
    <location>
        <begin position="55"/>
        <end position="109"/>
    </location>
</feature>
<evidence type="ECO:0000256" key="8">
    <source>
        <dbReference type="ARBA" id="ARBA00022842"/>
    </source>
</evidence>
<keyword evidence="7" id="KW-0227">DNA damage</keyword>
<keyword evidence="15" id="KW-1185">Reference proteome</keyword>
<dbReference type="PANTHER" id="PTHR11076:SF33">
    <property type="entry name" value="DNA POLYMERASE KAPPA"/>
    <property type="match status" value="1"/>
</dbReference>
<dbReference type="Gene3D" id="3.30.1490.100">
    <property type="entry name" value="DNA polymerase, Y-family, little finger domain"/>
    <property type="match status" value="1"/>
</dbReference>
<dbReference type="InterPro" id="IPR017961">
    <property type="entry name" value="DNA_pol_Y-fam_little_finger"/>
</dbReference>
<evidence type="ECO:0000256" key="6">
    <source>
        <dbReference type="ARBA" id="ARBA00022723"/>
    </source>
</evidence>
<dbReference type="Gene3D" id="3.40.1170.60">
    <property type="match status" value="1"/>
</dbReference>
<evidence type="ECO:0000256" key="5">
    <source>
        <dbReference type="ARBA" id="ARBA00022705"/>
    </source>
</evidence>
<reference evidence="14" key="1">
    <citation type="submission" date="2013-10" db="EMBL/GenBank/DDBJ databases">
        <title>Genomic analysis of the causative agents of coccidiosis in chickens.</title>
        <authorList>
            <person name="Reid A.J."/>
            <person name="Blake D."/>
            <person name="Billington K."/>
            <person name="Browne H."/>
            <person name="Dunn M."/>
            <person name="Hung S."/>
            <person name="Kawahara F."/>
            <person name="Miranda-Saavedra D."/>
            <person name="Mourier T."/>
            <person name="Nagra H."/>
            <person name="Otto T.D."/>
            <person name="Rawlings N."/>
            <person name="Sanchez A."/>
            <person name="Sanders M."/>
            <person name="Subramaniam C."/>
            <person name="Tay Y."/>
            <person name="Dear P."/>
            <person name="Doerig C."/>
            <person name="Gruber A."/>
            <person name="Parkinson J."/>
            <person name="Shirley M."/>
            <person name="Wan K.L."/>
            <person name="Berriman M."/>
            <person name="Tomley F."/>
            <person name="Pain A."/>
        </authorList>
    </citation>
    <scope>NUCLEOTIDE SEQUENCE [LARGE SCALE GENOMIC DNA]</scope>
    <source>
        <strain evidence="14">Houghton</strain>
    </source>
</reference>
<dbReference type="FunFam" id="3.30.1490.100:FF:000004">
    <property type="entry name" value="DNA polymerase IV"/>
    <property type="match status" value="1"/>
</dbReference>
<keyword evidence="9" id="KW-0239">DNA-directed DNA polymerase</keyword>
<dbReference type="SUPFAM" id="SSF100879">
    <property type="entry name" value="Lesion bypass DNA polymerase (Y-family), little finger domain"/>
    <property type="match status" value="1"/>
</dbReference>
<dbReference type="Pfam" id="PF00817">
    <property type="entry name" value="IMS"/>
    <property type="match status" value="1"/>
</dbReference>